<protein>
    <submittedName>
        <fullName evidence="1">Uncharacterized protein</fullName>
    </submittedName>
</protein>
<keyword evidence="2" id="KW-1185">Reference proteome</keyword>
<reference evidence="2" key="2">
    <citation type="journal article" date="2017" name="Nat. Plants">
        <title>The Aegilops tauschii genome reveals multiple impacts of transposons.</title>
        <authorList>
            <person name="Zhao G."/>
            <person name="Zou C."/>
            <person name="Li K."/>
            <person name="Wang K."/>
            <person name="Li T."/>
            <person name="Gao L."/>
            <person name="Zhang X."/>
            <person name="Wang H."/>
            <person name="Yang Z."/>
            <person name="Liu X."/>
            <person name="Jiang W."/>
            <person name="Mao L."/>
            <person name="Kong X."/>
            <person name="Jiao Y."/>
            <person name="Jia J."/>
        </authorList>
    </citation>
    <scope>NUCLEOTIDE SEQUENCE [LARGE SCALE GENOMIC DNA]</scope>
    <source>
        <strain evidence="2">cv. AL8/78</strain>
    </source>
</reference>
<dbReference type="Proteomes" id="UP000015105">
    <property type="component" value="Chromosome 2D"/>
</dbReference>
<dbReference type="GO" id="GO:0005506">
    <property type="term" value="F:iron ion binding"/>
    <property type="evidence" value="ECO:0007669"/>
    <property type="project" value="InterPro"/>
</dbReference>
<reference evidence="1" key="4">
    <citation type="submission" date="2019-03" db="UniProtKB">
        <authorList>
            <consortium name="EnsemblPlants"/>
        </authorList>
    </citation>
    <scope>IDENTIFICATION</scope>
</reference>
<name>A0A453A8K5_AEGTS</name>
<proteinExistence type="predicted"/>
<reference evidence="1" key="3">
    <citation type="journal article" date="2017" name="Nature">
        <title>Genome sequence of the progenitor of the wheat D genome Aegilops tauschii.</title>
        <authorList>
            <person name="Luo M.C."/>
            <person name="Gu Y.Q."/>
            <person name="Puiu D."/>
            <person name="Wang H."/>
            <person name="Twardziok S.O."/>
            <person name="Deal K.R."/>
            <person name="Huo N."/>
            <person name="Zhu T."/>
            <person name="Wang L."/>
            <person name="Wang Y."/>
            <person name="McGuire P.E."/>
            <person name="Liu S."/>
            <person name="Long H."/>
            <person name="Ramasamy R.K."/>
            <person name="Rodriguez J.C."/>
            <person name="Van S.L."/>
            <person name="Yuan L."/>
            <person name="Wang Z."/>
            <person name="Xia Z."/>
            <person name="Xiao L."/>
            <person name="Anderson O.D."/>
            <person name="Ouyang S."/>
            <person name="Liang Y."/>
            <person name="Zimin A.V."/>
            <person name="Pertea G."/>
            <person name="Qi P."/>
            <person name="Bennetzen J.L."/>
            <person name="Dai X."/>
            <person name="Dawson M.W."/>
            <person name="Muller H.G."/>
            <person name="Kugler K."/>
            <person name="Rivarola-Duarte L."/>
            <person name="Spannagl M."/>
            <person name="Mayer K.F.X."/>
            <person name="Lu F.H."/>
            <person name="Bevan M.W."/>
            <person name="Leroy P."/>
            <person name="Li P."/>
            <person name="You F.M."/>
            <person name="Sun Q."/>
            <person name="Liu Z."/>
            <person name="Lyons E."/>
            <person name="Wicker T."/>
            <person name="Salzberg S.L."/>
            <person name="Devos K.M."/>
            <person name="Dvorak J."/>
        </authorList>
    </citation>
    <scope>NUCLEOTIDE SEQUENCE [LARGE SCALE GENOMIC DNA]</scope>
    <source>
        <strain evidence="1">cv. AL8/78</strain>
    </source>
</reference>
<evidence type="ECO:0000313" key="1">
    <source>
        <dbReference type="EnsemblPlants" id="AET2Gv20028100.17"/>
    </source>
</evidence>
<organism evidence="1 2">
    <name type="scientific">Aegilops tauschii subsp. strangulata</name>
    <name type="common">Goatgrass</name>
    <dbReference type="NCBI Taxonomy" id="200361"/>
    <lineage>
        <taxon>Eukaryota</taxon>
        <taxon>Viridiplantae</taxon>
        <taxon>Streptophyta</taxon>
        <taxon>Embryophyta</taxon>
        <taxon>Tracheophyta</taxon>
        <taxon>Spermatophyta</taxon>
        <taxon>Magnoliopsida</taxon>
        <taxon>Liliopsida</taxon>
        <taxon>Poales</taxon>
        <taxon>Poaceae</taxon>
        <taxon>BOP clade</taxon>
        <taxon>Pooideae</taxon>
        <taxon>Triticodae</taxon>
        <taxon>Triticeae</taxon>
        <taxon>Triticinae</taxon>
        <taxon>Aegilops</taxon>
    </lineage>
</organism>
<reference evidence="2" key="1">
    <citation type="journal article" date="2014" name="Science">
        <title>Ancient hybridizations among the ancestral genomes of bread wheat.</title>
        <authorList>
            <consortium name="International Wheat Genome Sequencing Consortium,"/>
            <person name="Marcussen T."/>
            <person name="Sandve S.R."/>
            <person name="Heier L."/>
            <person name="Spannagl M."/>
            <person name="Pfeifer M."/>
            <person name="Jakobsen K.S."/>
            <person name="Wulff B.B."/>
            <person name="Steuernagel B."/>
            <person name="Mayer K.F."/>
            <person name="Olsen O.A."/>
        </authorList>
    </citation>
    <scope>NUCLEOTIDE SEQUENCE [LARGE SCALE GENOMIC DNA]</scope>
    <source>
        <strain evidence="2">cv. AL8/78</strain>
    </source>
</reference>
<dbReference type="GO" id="GO:0004497">
    <property type="term" value="F:monooxygenase activity"/>
    <property type="evidence" value="ECO:0007669"/>
    <property type="project" value="InterPro"/>
</dbReference>
<evidence type="ECO:0000313" key="2">
    <source>
        <dbReference type="Proteomes" id="UP000015105"/>
    </source>
</evidence>
<dbReference type="Gramene" id="AET2Gv20028100.17">
    <property type="protein sequence ID" value="AET2Gv20028100.17"/>
    <property type="gene ID" value="AET2Gv20028100"/>
</dbReference>
<sequence length="89" mass="10278">EDFKSMAFTRAVSRIKSITIEDKVRLGIWYEQDHDELMDTSVQVIFETLRLATVVNGLLRKTTKDVEMNGEICLEINPTNLPFSRQMLS</sequence>
<dbReference type="GO" id="GO:0016705">
    <property type="term" value="F:oxidoreductase activity, acting on paired donors, with incorporation or reduction of molecular oxygen"/>
    <property type="evidence" value="ECO:0007669"/>
    <property type="project" value="InterPro"/>
</dbReference>
<dbReference type="AlphaFoldDB" id="A0A453A8K5"/>
<dbReference type="GO" id="GO:0020037">
    <property type="term" value="F:heme binding"/>
    <property type="evidence" value="ECO:0007669"/>
    <property type="project" value="InterPro"/>
</dbReference>
<reference evidence="1" key="5">
    <citation type="journal article" date="2021" name="G3 (Bethesda)">
        <title>Aegilops tauschii genome assembly Aet v5.0 features greater sequence contiguity and improved annotation.</title>
        <authorList>
            <person name="Wang L."/>
            <person name="Zhu T."/>
            <person name="Rodriguez J.C."/>
            <person name="Deal K.R."/>
            <person name="Dubcovsky J."/>
            <person name="McGuire P.E."/>
            <person name="Lux T."/>
            <person name="Spannagl M."/>
            <person name="Mayer K.F.X."/>
            <person name="Baldrich P."/>
            <person name="Meyers B.C."/>
            <person name="Huo N."/>
            <person name="Gu Y.Q."/>
            <person name="Zhou H."/>
            <person name="Devos K.M."/>
            <person name="Bennetzen J.L."/>
            <person name="Unver T."/>
            <person name="Budak H."/>
            <person name="Gulick P.J."/>
            <person name="Galiba G."/>
            <person name="Kalapos B."/>
            <person name="Nelson D.R."/>
            <person name="Li P."/>
            <person name="You F.M."/>
            <person name="Luo M.C."/>
            <person name="Dvorak J."/>
        </authorList>
    </citation>
    <scope>NUCLEOTIDE SEQUENCE [LARGE SCALE GENOMIC DNA]</scope>
    <source>
        <strain evidence="1">cv. AL8/78</strain>
    </source>
</reference>
<dbReference type="SUPFAM" id="SSF48264">
    <property type="entry name" value="Cytochrome P450"/>
    <property type="match status" value="1"/>
</dbReference>
<dbReference type="EnsemblPlants" id="AET2Gv20028100.17">
    <property type="protein sequence ID" value="AET2Gv20028100.17"/>
    <property type="gene ID" value="AET2Gv20028100"/>
</dbReference>
<accession>A0A453A8K5</accession>
<dbReference type="InterPro" id="IPR036396">
    <property type="entry name" value="Cyt_P450_sf"/>
</dbReference>